<dbReference type="InterPro" id="IPR050908">
    <property type="entry name" value="SmbC-like"/>
</dbReference>
<dbReference type="InterPro" id="IPR029442">
    <property type="entry name" value="GyrI-like"/>
</dbReference>
<evidence type="ECO:0000256" key="2">
    <source>
        <dbReference type="ARBA" id="ARBA00023125"/>
    </source>
</evidence>
<name>A0ABN1Y6V6_9PSEU</name>
<protein>
    <recommendedName>
        <fullName evidence="5">HTH araC/xylS-type domain-containing protein</fullName>
    </recommendedName>
</protein>
<dbReference type="Proteomes" id="UP001501414">
    <property type="component" value="Unassembled WGS sequence"/>
</dbReference>
<dbReference type="Gene3D" id="1.10.10.60">
    <property type="entry name" value="Homeodomain-like"/>
    <property type="match status" value="2"/>
</dbReference>
<dbReference type="InterPro" id="IPR018060">
    <property type="entry name" value="HTH_AraC"/>
</dbReference>
<accession>A0ABN1Y6V6</accession>
<dbReference type="SMART" id="SM00342">
    <property type="entry name" value="HTH_ARAC"/>
    <property type="match status" value="1"/>
</dbReference>
<keyword evidence="3" id="KW-0804">Transcription</keyword>
<proteinExistence type="predicted"/>
<dbReference type="SUPFAM" id="SSF55136">
    <property type="entry name" value="Probable bacterial effector-binding domain"/>
    <property type="match status" value="1"/>
</dbReference>
<feature type="domain" description="HTH araC/xylS-type" evidence="5">
    <location>
        <begin position="8"/>
        <end position="106"/>
    </location>
</feature>
<dbReference type="Pfam" id="PF12833">
    <property type="entry name" value="HTH_18"/>
    <property type="match status" value="1"/>
</dbReference>
<dbReference type="EMBL" id="BAAAJK010000048">
    <property type="protein sequence ID" value="GAA1399396.1"/>
    <property type="molecule type" value="Genomic_DNA"/>
</dbReference>
<dbReference type="InterPro" id="IPR009057">
    <property type="entry name" value="Homeodomain-like_sf"/>
</dbReference>
<evidence type="ECO:0000313" key="7">
    <source>
        <dbReference type="Proteomes" id="UP001501414"/>
    </source>
</evidence>
<keyword evidence="2" id="KW-0238">DNA-binding</keyword>
<dbReference type="PROSITE" id="PS01124">
    <property type="entry name" value="HTH_ARAC_FAMILY_2"/>
    <property type="match status" value="1"/>
</dbReference>
<evidence type="ECO:0000256" key="3">
    <source>
        <dbReference type="ARBA" id="ARBA00023163"/>
    </source>
</evidence>
<dbReference type="Pfam" id="PF06445">
    <property type="entry name" value="GyrI-like"/>
    <property type="match status" value="1"/>
</dbReference>
<keyword evidence="1" id="KW-0805">Transcription regulation</keyword>
<dbReference type="PANTHER" id="PTHR40055:SF1">
    <property type="entry name" value="TRANSCRIPTIONAL REGULATOR YGIV-RELATED"/>
    <property type="match status" value="1"/>
</dbReference>
<organism evidence="6 7">
    <name type="scientific">Pseudonocardia kongjuensis</name>
    <dbReference type="NCBI Taxonomy" id="102227"/>
    <lineage>
        <taxon>Bacteria</taxon>
        <taxon>Bacillati</taxon>
        <taxon>Actinomycetota</taxon>
        <taxon>Actinomycetes</taxon>
        <taxon>Pseudonocardiales</taxon>
        <taxon>Pseudonocardiaceae</taxon>
        <taxon>Pseudonocardia</taxon>
    </lineage>
</organism>
<feature type="region of interest" description="Disordered" evidence="4">
    <location>
        <begin position="282"/>
        <end position="308"/>
    </location>
</feature>
<reference evidence="6 7" key="1">
    <citation type="journal article" date="2019" name="Int. J. Syst. Evol. Microbiol.">
        <title>The Global Catalogue of Microorganisms (GCM) 10K type strain sequencing project: providing services to taxonomists for standard genome sequencing and annotation.</title>
        <authorList>
            <consortium name="The Broad Institute Genomics Platform"/>
            <consortium name="The Broad Institute Genome Sequencing Center for Infectious Disease"/>
            <person name="Wu L."/>
            <person name="Ma J."/>
        </authorList>
    </citation>
    <scope>NUCLEOTIDE SEQUENCE [LARGE SCALE GENOMIC DNA]</scope>
    <source>
        <strain evidence="6 7">JCM 11896</strain>
    </source>
</reference>
<dbReference type="InterPro" id="IPR010499">
    <property type="entry name" value="AraC_E-bd"/>
</dbReference>
<evidence type="ECO:0000256" key="1">
    <source>
        <dbReference type="ARBA" id="ARBA00023015"/>
    </source>
</evidence>
<dbReference type="InterPro" id="IPR018062">
    <property type="entry name" value="HTH_AraC-typ_CS"/>
</dbReference>
<dbReference type="PROSITE" id="PS00041">
    <property type="entry name" value="HTH_ARAC_FAMILY_1"/>
    <property type="match status" value="1"/>
</dbReference>
<keyword evidence="7" id="KW-1185">Reference proteome</keyword>
<comment type="caution">
    <text evidence="6">The sequence shown here is derived from an EMBL/GenBank/DDBJ whole genome shotgun (WGS) entry which is preliminary data.</text>
</comment>
<dbReference type="Gene3D" id="3.20.80.10">
    <property type="entry name" value="Regulatory factor, effector binding domain"/>
    <property type="match status" value="1"/>
</dbReference>
<gene>
    <name evidence="6" type="ORF">GCM10009613_54870</name>
</gene>
<evidence type="ECO:0000313" key="6">
    <source>
        <dbReference type="EMBL" id="GAA1399396.1"/>
    </source>
</evidence>
<dbReference type="PANTHER" id="PTHR40055">
    <property type="entry name" value="TRANSCRIPTIONAL REGULATOR YGIV-RELATED"/>
    <property type="match status" value="1"/>
</dbReference>
<evidence type="ECO:0000259" key="5">
    <source>
        <dbReference type="PROSITE" id="PS01124"/>
    </source>
</evidence>
<sequence>MPLSADLLRLLTTVNARTREDVSLAVVAALAHRSRFDLHRRFRAAVGETPRTYTSRVRLSRAAAELLSGRQSIAAVARAHGFAAHETFTRAFTRRFGLAPRHYRARGLYPGGHAVAAVHAEAVTRAAPCIGLYRAATFPTEPHDEEHRHMNSTVSVREEQAVHALVVRRRVTRDGIPAALAEILPQVFEHALGNGLAMSGPPFTRYVEIGMGTVLIEGGVPLAAPPTGDLPEGVTAVTLPAGPAAVAVHVGPYETLTETYGVLESWLAAEGRVASGPPWETYLTDPGENPDPATWRTEVVQPVGPPAG</sequence>
<dbReference type="SMART" id="SM00871">
    <property type="entry name" value="AraC_E_bind"/>
    <property type="match status" value="1"/>
</dbReference>
<dbReference type="SUPFAM" id="SSF46689">
    <property type="entry name" value="Homeodomain-like"/>
    <property type="match status" value="1"/>
</dbReference>
<dbReference type="InterPro" id="IPR011256">
    <property type="entry name" value="Reg_factor_effector_dom_sf"/>
</dbReference>
<evidence type="ECO:0000256" key="4">
    <source>
        <dbReference type="SAM" id="MobiDB-lite"/>
    </source>
</evidence>
<dbReference type="RefSeq" id="WP_344027685.1">
    <property type="nucleotide sequence ID" value="NZ_BAAAJK010000048.1"/>
</dbReference>